<reference evidence="12 13" key="1">
    <citation type="submission" date="2018-11" db="EMBL/GenBank/DDBJ databases">
        <title>Genomic Encyclopedia of Type Strains, Phase IV (KMG-IV): sequencing the most valuable type-strain genomes for metagenomic binning, comparative biology and taxonomic classification.</title>
        <authorList>
            <person name="Goeker M."/>
        </authorList>
    </citation>
    <scope>NUCLEOTIDE SEQUENCE [LARGE SCALE GENOMIC DNA]</scope>
    <source>
        <strain evidence="12 13">DSM 22027</strain>
    </source>
</reference>
<gene>
    <name evidence="12" type="ORF">EDC27_0815</name>
</gene>
<evidence type="ECO:0000256" key="9">
    <source>
        <dbReference type="PROSITE-ProRule" id="PRU00277"/>
    </source>
</evidence>
<comment type="function">
    <text evidence="8">Also involved in hydrogenase metallocenter assembly, probably by participating in the nickel insertion step. This function in hydrogenase biosynthesis requires chaperone activity and the presence of the metal-binding domain, but not PPIase activity.</text>
</comment>
<dbReference type="SUPFAM" id="SSF54534">
    <property type="entry name" value="FKBP-like"/>
    <property type="match status" value="1"/>
</dbReference>
<dbReference type="RefSeq" id="WP_123289346.1">
    <property type="nucleotide sequence ID" value="NZ_RJVA01000010.1"/>
</dbReference>
<dbReference type="EC" id="5.2.1.8" evidence="10"/>
<keyword evidence="13" id="KW-1185">Reference proteome</keyword>
<keyword evidence="6" id="KW-0143">Chaperone</keyword>
<organism evidence="12 13">
    <name type="scientific">Desulfosoma caldarium</name>
    <dbReference type="NCBI Taxonomy" id="610254"/>
    <lineage>
        <taxon>Bacteria</taxon>
        <taxon>Pseudomonadati</taxon>
        <taxon>Thermodesulfobacteriota</taxon>
        <taxon>Syntrophobacteria</taxon>
        <taxon>Syntrophobacterales</taxon>
        <taxon>Syntrophobacteraceae</taxon>
        <taxon>Desulfosoma</taxon>
    </lineage>
</organism>
<comment type="catalytic activity">
    <reaction evidence="1 9 10">
        <text>[protein]-peptidylproline (omega=180) = [protein]-peptidylproline (omega=0)</text>
        <dbReference type="Rhea" id="RHEA:16237"/>
        <dbReference type="Rhea" id="RHEA-COMP:10747"/>
        <dbReference type="Rhea" id="RHEA-COMP:10748"/>
        <dbReference type="ChEBI" id="CHEBI:83833"/>
        <dbReference type="ChEBI" id="CHEBI:83834"/>
        <dbReference type="EC" id="5.2.1.8"/>
    </reaction>
</comment>
<comment type="subcellular location">
    <subcellularLocation>
        <location evidence="2">Cytoplasm</location>
    </subcellularLocation>
</comment>
<dbReference type="PANTHER" id="PTHR47861:SF3">
    <property type="entry name" value="FKBP-TYPE PEPTIDYL-PROLYL CIS-TRANS ISOMERASE SLYD"/>
    <property type="match status" value="1"/>
</dbReference>
<keyword evidence="4" id="KW-0963">Cytoplasm</keyword>
<dbReference type="AlphaFoldDB" id="A0A3N1VFK8"/>
<dbReference type="GO" id="GO:0005737">
    <property type="term" value="C:cytoplasm"/>
    <property type="evidence" value="ECO:0007669"/>
    <property type="project" value="UniProtKB-SubCell"/>
</dbReference>
<dbReference type="InterPro" id="IPR001179">
    <property type="entry name" value="PPIase_FKBP_dom"/>
</dbReference>
<dbReference type="Pfam" id="PF00254">
    <property type="entry name" value="FKBP_C"/>
    <property type="match status" value="1"/>
</dbReference>
<evidence type="ECO:0000259" key="11">
    <source>
        <dbReference type="PROSITE" id="PS50059"/>
    </source>
</evidence>
<evidence type="ECO:0000256" key="6">
    <source>
        <dbReference type="ARBA" id="ARBA00023186"/>
    </source>
</evidence>
<comment type="caution">
    <text evidence="12">The sequence shown here is derived from an EMBL/GenBank/DDBJ whole genome shotgun (WGS) entry which is preliminary data.</text>
</comment>
<dbReference type="PROSITE" id="PS50059">
    <property type="entry name" value="FKBP_PPIASE"/>
    <property type="match status" value="1"/>
</dbReference>
<evidence type="ECO:0000256" key="10">
    <source>
        <dbReference type="RuleBase" id="RU003915"/>
    </source>
</evidence>
<evidence type="ECO:0000256" key="7">
    <source>
        <dbReference type="ARBA" id="ARBA00023235"/>
    </source>
</evidence>
<dbReference type="PANTHER" id="PTHR47861">
    <property type="entry name" value="FKBP-TYPE PEPTIDYL-PROLYL CIS-TRANS ISOMERASE SLYD"/>
    <property type="match status" value="1"/>
</dbReference>
<keyword evidence="7 9" id="KW-0413">Isomerase</keyword>
<evidence type="ECO:0000256" key="1">
    <source>
        <dbReference type="ARBA" id="ARBA00000971"/>
    </source>
</evidence>
<dbReference type="EMBL" id="RJVA01000010">
    <property type="protein sequence ID" value="ROR01636.1"/>
    <property type="molecule type" value="Genomic_DNA"/>
</dbReference>
<dbReference type="Gene3D" id="3.10.50.40">
    <property type="match status" value="1"/>
</dbReference>
<evidence type="ECO:0000256" key="2">
    <source>
        <dbReference type="ARBA" id="ARBA00004496"/>
    </source>
</evidence>
<dbReference type="OrthoDB" id="9808891at2"/>
<feature type="domain" description="PPIase FKBP-type" evidence="11">
    <location>
        <begin position="7"/>
        <end position="88"/>
    </location>
</feature>
<evidence type="ECO:0000256" key="8">
    <source>
        <dbReference type="ARBA" id="ARBA00037071"/>
    </source>
</evidence>
<proteinExistence type="inferred from homology"/>
<comment type="similarity">
    <text evidence="3 10">Belongs to the FKBP-type PPIase family.</text>
</comment>
<dbReference type="InterPro" id="IPR046357">
    <property type="entry name" value="PPIase_dom_sf"/>
</dbReference>
<dbReference type="Proteomes" id="UP000276223">
    <property type="component" value="Unassembled WGS sequence"/>
</dbReference>
<evidence type="ECO:0000313" key="13">
    <source>
        <dbReference type="Proteomes" id="UP000276223"/>
    </source>
</evidence>
<evidence type="ECO:0000256" key="4">
    <source>
        <dbReference type="ARBA" id="ARBA00022490"/>
    </source>
</evidence>
<evidence type="ECO:0000256" key="3">
    <source>
        <dbReference type="ARBA" id="ARBA00006577"/>
    </source>
</evidence>
<evidence type="ECO:0000313" key="12">
    <source>
        <dbReference type="EMBL" id="ROR01636.1"/>
    </source>
</evidence>
<dbReference type="GO" id="GO:0042026">
    <property type="term" value="P:protein refolding"/>
    <property type="evidence" value="ECO:0007669"/>
    <property type="project" value="UniProtKB-ARBA"/>
</dbReference>
<evidence type="ECO:0000256" key="5">
    <source>
        <dbReference type="ARBA" id="ARBA00023110"/>
    </source>
</evidence>
<keyword evidence="5 9" id="KW-0697">Rotamase</keyword>
<accession>A0A3N1VFK8</accession>
<dbReference type="GO" id="GO:0003755">
    <property type="term" value="F:peptidyl-prolyl cis-trans isomerase activity"/>
    <property type="evidence" value="ECO:0007669"/>
    <property type="project" value="UniProtKB-UniRule"/>
</dbReference>
<name>A0A3N1VFK8_9BACT</name>
<sequence length="156" mass="17065">MKRVEKGDFVKVHYTGRLDDGQVFDSSEGNQPLHFQVGSGHVIPGFENALLGMAVHEKKSFRIPAEEAYGERDERLAKVFERSELPPDFNPPVGQVLSLTTSDNQTVYATVTDVTDTTVTLDLNHFLAGKALNFDVELVEISDAPCPSDCSCGCSC</sequence>
<protein>
    <recommendedName>
        <fullName evidence="10">Peptidyl-prolyl cis-trans isomerase</fullName>
        <ecNumber evidence="10">5.2.1.8</ecNumber>
    </recommendedName>
</protein>